<dbReference type="Proteomes" id="UP000761411">
    <property type="component" value="Unassembled WGS sequence"/>
</dbReference>
<gene>
    <name evidence="2" type="ORF">DYI25_15360</name>
</gene>
<evidence type="ECO:0000259" key="1">
    <source>
        <dbReference type="PROSITE" id="PS51832"/>
    </source>
</evidence>
<feature type="domain" description="HD-GYP" evidence="1">
    <location>
        <begin position="114"/>
        <end position="302"/>
    </location>
</feature>
<accession>A0A944CMN0</accession>
<dbReference type="AlphaFoldDB" id="A0A944CMN0"/>
<dbReference type="SMART" id="SM00471">
    <property type="entry name" value="HDc"/>
    <property type="match status" value="1"/>
</dbReference>
<dbReference type="CDD" id="cd00077">
    <property type="entry name" value="HDc"/>
    <property type="match status" value="1"/>
</dbReference>
<dbReference type="PROSITE" id="PS51832">
    <property type="entry name" value="HD_GYP"/>
    <property type="match status" value="1"/>
</dbReference>
<reference evidence="2 3" key="1">
    <citation type="journal article" date="2021" name="Microorganisms">
        <title>Bacterial Dimethylsulfoniopropionate Biosynthesis in the East China Sea.</title>
        <authorList>
            <person name="Liu J."/>
            <person name="Zhang Y."/>
            <person name="Liu J."/>
            <person name="Zhong H."/>
            <person name="Williams B.T."/>
            <person name="Zheng Y."/>
            <person name="Curson A.R.J."/>
            <person name="Sun C."/>
            <person name="Sun H."/>
            <person name="Song D."/>
            <person name="Wagner Mackenzie B."/>
            <person name="Bermejo Martinez A."/>
            <person name="Todd J.D."/>
            <person name="Zhang X.H."/>
        </authorList>
    </citation>
    <scope>NUCLEOTIDE SEQUENCE [LARGE SCALE GENOMIC DNA]</scope>
    <source>
        <strain evidence="2 3">ESS08</strain>
    </source>
</reference>
<dbReference type="Pfam" id="PF13487">
    <property type="entry name" value="HD_5"/>
    <property type="match status" value="1"/>
</dbReference>
<dbReference type="InterPro" id="IPR003607">
    <property type="entry name" value="HD/PDEase_dom"/>
</dbReference>
<dbReference type="Gene3D" id="1.10.3210.10">
    <property type="entry name" value="Hypothetical protein af1432"/>
    <property type="match status" value="1"/>
</dbReference>
<organism evidence="2 3">
    <name type="scientific">Mesobacillus boroniphilus</name>
    <dbReference type="NCBI Taxonomy" id="308892"/>
    <lineage>
        <taxon>Bacteria</taxon>
        <taxon>Bacillati</taxon>
        <taxon>Bacillota</taxon>
        <taxon>Bacilli</taxon>
        <taxon>Bacillales</taxon>
        <taxon>Bacillaceae</taxon>
        <taxon>Mesobacillus</taxon>
    </lineage>
</organism>
<name>A0A944CMN0_9BACI</name>
<protein>
    <submittedName>
        <fullName evidence="2">HD domain-containing protein</fullName>
    </submittedName>
</protein>
<dbReference type="InterPro" id="IPR037522">
    <property type="entry name" value="HD_GYP_dom"/>
</dbReference>
<sequence>MRLVSIHNCEEGFILAKSIFDQSNRILLSAGSVMTDSFIQRLKDKNVHHIYVKSEITEDVEVNDDLNPKLRFEAVQKLSEVFNTLQEGITGKNAALGRVKSIRSMSDVFSQIMNEMNSSKHLLNLLSHMQSSVDTMFDHSINTGLYSLTMGRHLGLKEKELQILGLGALFHDIGKLQLEAVTKSNRKEWERHPELAFQALRKESSLHLLVAHCAYQHHEHVDGSGFPRGLKGQDIHLYAKIIAVAEAFDYLINSKSLLPHEAMEVIVARTFTRYDHQVVEAFKSAIAIYPIGVTVILNTGESGVVIAYNNKYPQRPVVRVFKDRYGRKINEFYNIDLMASLNTMIVKCDAVIEREPVKS</sequence>
<dbReference type="SUPFAM" id="SSF109604">
    <property type="entry name" value="HD-domain/PDEase-like"/>
    <property type="match status" value="1"/>
</dbReference>
<proteinExistence type="predicted"/>
<evidence type="ECO:0000313" key="3">
    <source>
        <dbReference type="Proteomes" id="UP000761411"/>
    </source>
</evidence>
<keyword evidence="3" id="KW-1185">Reference proteome</keyword>
<dbReference type="EMBL" id="QTKX01000002">
    <property type="protein sequence ID" value="MBS8265804.1"/>
    <property type="molecule type" value="Genomic_DNA"/>
</dbReference>
<dbReference type="RefSeq" id="WP_213370451.1">
    <property type="nucleotide sequence ID" value="NZ_QTKX01000002.1"/>
</dbReference>
<evidence type="ECO:0000313" key="2">
    <source>
        <dbReference type="EMBL" id="MBS8265804.1"/>
    </source>
</evidence>
<comment type="caution">
    <text evidence="2">The sequence shown here is derived from an EMBL/GenBank/DDBJ whole genome shotgun (WGS) entry which is preliminary data.</text>
</comment>
<dbReference type="PANTHER" id="PTHR43155">
    <property type="entry name" value="CYCLIC DI-GMP PHOSPHODIESTERASE PA4108-RELATED"/>
    <property type="match status" value="1"/>
</dbReference>
<dbReference type="PANTHER" id="PTHR43155:SF2">
    <property type="entry name" value="CYCLIC DI-GMP PHOSPHODIESTERASE PA4108"/>
    <property type="match status" value="1"/>
</dbReference>